<protein>
    <submittedName>
        <fullName evidence="1">Uncharacterized protein</fullName>
    </submittedName>
</protein>
<name>A0A8S5RZM1_9CAUD</name>
<evidence type="ECO:0000313" key="1">
    <source>
        <dbReference type="EMBL" id="DAF44228.1"/>
    </source>
</evidence>
<reference evidence="1" key="1">
    <citation type="journal article" date="2021" name="Proc. Natl. Acad. Sci. U.S.A.">
        <title>A Catalog of Tens of Thousands of Viruses from Human Metagenomes Reveals Hidden Associations with Chronic Diseases.</title>
        <authorList>
            <person name="Tisza M.J."/>
            <person name="Buck C.B."/>
        </authorList>
    </citation>
    <scope>NUCLEOTIDE SEQUENCE</scope>
    <source>
        <strain evidence="1">CtNQV2</strain>
    </source>
</reference>
<organism evidence="1">
    <name type="scientific">Myoviridae sp. ctNQV2</name>
    <dbReference type="NCBI Taxonomy" id="2827683"/>
    <lineage>
        <taxon>Viruses</taxon>
        <taxon>Duplodnaviria</taxon>
        <taxon>Heunggongvirae</taxon>
        <taxon>Uroviricota</taxon>
        <taxon>Caudoviricetes</taxon>
    </lineage>
</organism>
<dbReference type="EMBL" id="BK032510">
    <property type="protein sequence ID" value="DAF44228.1"/>
    <property type="molecule type" value="Genomic_DNA"/>
</dbReference>
<sequence>MKIEEVMAFLSQFNQKADFKVVMPDGTPIDINKNDFGWSSGGDGGTKMDVVEVCIMLNNSESSN</sequence>
<accession>A0A8S5RZM1</accession>
<proteinExistence type="predicted"/>